<protein>
    <recommendedName>
        <fullName evidence="3">Secretion system C-terminal sorting domain-containing protein</fullName>
    </recommendedName>
</protein>
<keyword evidence="2" id="KW-1185">Reference proteome</keyword>
<evidence type="ECO:0000313" key="1">
    <source>
        <dbReference type="EMBL" id="TQD39033.1"/>
    </source>
</evidence>
<dbReference type="GO" id="GO:0006508">
    <property type="term" value="P:proteolysis"/>
    <property type="evidence" value="ECO:0007669"/>
    <property type="project" value="InterPro"/>
</dbReference>
<name>A0A507ZR82_9FLAO</name>
<accession>A0A507ZR82</accession>
<evidence type="ECO:0008006" key="3">
    <source>
        <dbReference type="Google" id="ProtNLM"/>
    </source>
</evidence>
<dbReference type="EMBL" id="VIAR01000005">
    <property type="protein sequence ID" value="TQD39033.1"/>
    <property type="molecule type" value="Genomic_DNA"/>
</dbReference>
<dbReference type="GO" id="GO:0004252">
    <property type="term" value="F:serine-type endopeptidase activity"/>
    <property type="evidence" value="ECO:0007669"/>
    <property type="project" value="InterPro"/>
</dbReference>
<reference evidence="1 2" key="1">
    <citation type="submission" date="2019-06" db="EMBL/GenBank/DDBJ databases">
        <title>Flavibacter putida gen. nov., sp. nov., a novel marine bacterium of the family Flavobacteriaceae isolated from coastal seawater.</title>
        <authorList>
            <person name="Feng X."/>
        </authorList>
    </citation>
    <scope>NUCLEOTIDE SEQUENCE [LARGE SCALE GENOMIC DNA]</scope>
    <source>
        <strain evidence="1 2">PLHSN227</strain>
    </source>
</reference>
<dbReference type="OrthoDB" id="1055762at2"/>
<organism evidence="1 2">
    <name type="scientific">Haloflavibacter putidus</name>
    <dbReference type="NCBI Taxonomy" id="2576776"/>
    <lineage>
        <taxon>Bacteria</taxon>
        <taxon>Pseudomonadati</taxon>
        <taxon>Bacteroidota</taxon>
        <taxon>Flavobacteriia</taxon>
        <taxon>Flavobacteriales</taxon>
        <taxon>Flavobacteriaceae</taxon>
        <taxon>Haloflavibacter</taxon>
    </lineage>
</organism>
<evidence type="ECO:0000313" key="2">
    <source>
        <dbReference type="Proteomes" id="UP000317169"/>
    </source>
</evidence>
<dbReference type="AlphaFoldDB" id="A0A507ZR82"/>
<gene>
    <name evidence="1" type="ORF">FKR84_06440</name>
</gene>
<dbReference type="RefSeq" id="WP_141421481.1">
    <property type="nucleotide sequence ID" value="NZ_VIAR01000005.1"/>
</dbReference>
<sequence>MLLTGIAALVFAANPNLTAQQAKDIIINTTDDIYHIPWNQPFVGQLGSGRVNAYRAVLTAKCMDDPNYIGELDLMVRNSMVDYGVEPDINTGNVMWNSSEIWVRNNAGESYIDVHQNPEYDPVNPNFVNVRVTNRSCVTSSGNEQLKLYWSKANTALSWPAPWDGSLTVGNNVPLGGEVGSLTIPSLQPGQEAVLEFEWMVPNPQDYIDLNPNPWHFCLLARIESNDDPMTNEETDVVITSNVMNNNNIGWKNTTVIDVNPNTPAIGGVVAVSNPYSQSKNYSLELVVDQTDRPNVNGKKLFEEAEIGIEMDDILYAAWERGNKKGSHFKTTHNPKKIIVTDTVTLIDNIQFAPNELGSLYLTFNFLTKELSNKHKYTYHVFQKDLSNGEITGGETYKIRKKSRPTFTADAGNNKEIYRSESVTLEASEINEDAVYNWYDVHGNLIHTGTSITVSPQFTQQYKLEVISNLDGLKDYDETEIKVNPYRIETLVPNPATAQVTVNYLATDATSAYVMVVHQNTGNTSNYIIDPQVFSHTIDLSNFASGLYSIVLVCDGEIQESKNLIKQ</sequence>
<dbReference type="Gene3D" id="3.40.50.200">
    <property type="entry name" value="Peptidase S8/S53 domain"/>
    <property type="match status" value="1"/>
</dbReference>
<proteinExistence type="predicted"/>
<dbReference type="Proteomes" id="UP000317169">
    <property type="component" value="Unassembled WGS sequence"/>
</dbReference>
<dbReference type="InterPro" id="IPR036852">
    <property type="entry name" value="Peptidase_S8/S53_dom_sf"/>
</dbReference>
<dbReference type="SUPFAM" id="SSF52743">
    <property type="entry name" value="Subtilisin-like"/>
    <property type="match status" value="1"/>
</dbReference>
<comment type="caution">
    <text evidence="1">The sequence shown here is derived from an EMBL/GenBank/DDBJ whole genome shotgun (WGS) entry which is preliminary data.</text>
</comment>